<dbReference type="RefSeq" id="WP_211863520.1">
    <property type="nucleotide sequence ID" value="NZ_JAAEDM010000059.1"/>
</dbReference>
<dbReference type="GO" id="GO:0005886">
    <property type="term" value="C:plasma membrane"/>
    <property type="evidence" value="ECO:0007669"/>
    <property type="project" value="UniProtKB-SubCell"/>
</dbReference>
<keyword evidence="4 7" id="KW-0812">Transmembrane</keyword>
<feature type="transmembrane region" description="Helical" evidence="7">
    <location>
        <begin position="73"/>
        <end position="91"/>
    </location>
</feature>
<evidence type="ECO:0000256" key="1">
    <source>
        <dbReference type="ARBA" id="ARBA00004651"/>
    </source>
</evidence>
<keyword evidence="5 7" id="KW-1133">Transmembrane helix</keyword>
<comment type="similarity">
    <text evidence="2">Belongs to the DoxX family.</text>
</comment>
<evidence type="ECO:0000256" key="3">
    <source>
        <dbReference type="ARBA" id="ARBA00022475"/>
    </source>
</evidence>
<dbReference type="EMBL" id="JAAEDM010000059">
    <property type="protein sequence ID" value="MBR0673106.1"/>
    <property type="molecule type" value="Genomic_DNA"/>
</dbReference>
<keyword evidence="6 7" id="KW-0472">Membrane</keyword>
<dbReference type="PANTHER" id="PTHR33452:SF4">
    <property type="entry name" value="BLL4328 PROTEIN"/>
    <property type="match status" value="1"/>
</dbReference>
<evidence type="ECO:0000256" key="4">
    <source>
        <dbReference type="ARBA" id="ARBA00022692"/>
    </source>
</evidence>
<dbReference type="PANTHER" id="PTHR33452">
    <property type="entry name" value="OXIDOREDUCTASE CATD-RELATED"/>
    <property type="match status" value="1"/>
</dbReference>
<feature type="transmembrane region" description="Helical" evidence="7">
    <location>
        <begin position="44"/>
        <end position="66"/>
    </location>
</feature>
<evidence type="ECO:0000313" key="9">
    <source>
        <dbReference type="Proteomes" id="UP001138751"/>
    </source>
</evidence>
<evidence type="ECO:0000256" key="2">
    <source>
        <dbReference type="ARBA" id="ARBA00006679"/>
    </source>
</evidence>
<evidence type="ECO:0000256" key="5">
    <source>
        <dbReference type="ARBA" id="ARBA00022989"/>
    </source>
</evidence>
<keyword evidence="3" id="KW-1003">Cell membrane</keyword>
<reference evidence="8" key="1">
    <citation type="submission" date="2020-01" db="EMBL/GenBank/DDBJ databases">
        <authorList>
            <person name="Rat A."/>
        </authorList>
    </citation>
    <scope>NUCLEOTIDE SEQUENCE</scope>
    <source>
        <strain evidence="8">LMG 31231</strain>
    </source>
</reference>
<dbReference type="Proteomes" id="UP001138751">
    <property type="component" value="Unassembled WGS sequence"/>
</dbReference>
<evidence type="ECO:0000256" key="7">
    <source>
        <dbReference type="SAM" id="Phobius"/>
    </source>
</evidence>
<accession>A0A9X9X127</accession>
<evidence type="ECO:0000313" key="8">
    <source>
        <dbReference type="EMBL" id="MBR0673106.1"/>
    </source>
</evidence>
<dbReference type="InterPro" id="IPR051907">
    <property type="entry name" value="DoxX-like_oxidoreductase"/>
</dbReference>
<reference evidence="8" key="2">
    <citation type="journal article" date="2021" name="Syst. Appl. Microbiol.">
        <title>Roseomonas hellenica sp. nov., isolated from roots of wild-growing Alkanna tinctoria.</title>
        <authorList>
            <person name="Rat A."/>
            <person name="Naranjo H.D."/>
            <person name="Lebbe L."/>
            <person name="Cnockaert M."/>
            <person name="Krigas N."/>
            <person name="Grigoriadou K."/>
            <person name="Maloupa E."/>
            <person name="Willems A."/>
        </authorList>
    </citation>
    <scope>NUCLEOTIDE SEQUENCE</scope>
    <source>
        <strain evidence="8">LMG 31231</strain>
    </source>
</reference>
<comment type="caution">
    <text evidence="8">The sequence shown here is derived from an EMBL/GenBank/DDBJ whole genome shotgun (WGS) entry which is preliminary data.</text>
</comment>
<sequence length="129" mass="13552">MPILDRWAPYALGVLRIVAALIFFEHGTQKLLGFPAGPNGGGGPALFSIYGIAGIVEIVGGALLVVGLRVRPVAFVCSGLMAAAYWMAHAPRSPYPVLNGGDAAILYSFVFLYLVFAGGGAFALDNRRK</sequence>
<name>A0A9X9X127_9PROT</name>
<evidence type="ECO:0000256" key="6">
    <source>
        <dbReference type="ARBA" id="ARBA00023136"/>
    </source>
</evidence>
<gene>
    <name evidence="8" type="ORF">GXW76_18160</name>
</gene>
<organism evidence="8 9">
    <name type="scientific">Neoroseomonas soli</name>
    <dbReference type="NCBI Taxonomy" id="1081025"/>
    <lineage>
        <taxon>Bacteria</taxon>
        <taxon>Pseudomonadati</taxon>
        <taxon>Pseudomonadota</taxon>
        <taxon>Alphaproteobacteria</taxon>
        <taxon>Acetobacterales</taxon>
        <taxon>Acetobacteraceae</taxon>
        <taxon>Neoroseomonas</taxon>
    </lineage>
</organism>
<feature type="transmembrane region" description="Helical" evidence="7">
    <location>
        <begin position="103"/>
        <end position="124"/>
    </location>
</feature>
<protein>
    <submittedName>
        <fullName evidence="8">DoxX family protein</fullName>
    </submittedName>
</protein>
<dbReference type="InterPro" id="IPR032808">
    <property type="entry name" value="DoxX"/>
</dbReference>
<dbReference type="Pfam" id="PF07681">
    <property type="entry name" value="DoxX"/>
    <property type="match status" value="1"/>
</dbReference>
<feature type="transmembrane region" description="Helical" evidence="7">
    <location>
        <begin position="7"/>
        <end position="24"/>
    </location>
</feature>
<keyword evidence="9" id="KW-1185">Reference proteome</keyword>
<comment type="subcellular location">
    <subcellularLocation>
        <location evidence="1">Cell membrane</location>
        <topology evidence="1">Multi-pass membrane protein</topology>
    </subcellularLocation>
</comment>
<proteinExistence type="inferred from homology"/>
<dbReference type="AlphaFoldDB" id="A0A9X9X127"/>